<dbReference type="PROSITE" id="PS50011">
    <property type="entry name" value="PROTEIN_KINASE_DOM"/>
    <property type="match status" value="1"/>
</dbReference>
<organism evidence="12 13">
    <name type="scientific">Corallococcus llansteffanensis</name>
    <dbReference type="NCBI Taxonomy" id="2316731"/>
    <lineage>
        <taxon>Bacteria</taxon>
        <taxon>Pseudomonadati</taxon>
        <taxon>Myxococcota</taxon>
        <taxon>Myxococcia</taxon>
        <taxon>Myxococcales</taxon>
        <taxon>Cystobacterineae</taxon>
        <taxon>Myxococcaceae</taxon>
        <taxon>Corallococcus</taxon>
    </lineage>
</organism>
<dbReference type="Gene3D" id="1.10.510.10">
    <property type="entry name" value="Transferase(Phosphotransferase) domain 1"/>
    <property type="match status" value="1"/>
</dbReference>
<evidence type="ECO:0000256" key="3">
    <source>
        <dbReference type="ARBA" id="ARBA00022741"/>
    </source>
</evidence>
<evidence type="ECO:0000256" key="1">
    <source>
        <dbReference type="ARBA" id="ARBA00022527"/>
    </source>
</evidence>
<evidence type="ECO:0000256" key="9">
    <source>
        <dbReference type="SAM" id="MobiDB-lite"/>
    </source>
</evidence>
<dbReference type="InterPro" id="IPR011009">
    <property type="entry name" value="Kinase-like_dom_sf"/>
</dbReference>
<dbReference type="Pfam" id="PF00069">
    <property type="entry name" value="Pkinase"/>
    <property type="match status" value="1"/>
</dbReference>
<feature type="compositionally biased region" description="Low complexity" evidence="9">
    <location>
        <begin position="491"/>
        <end position="503"/>
    </location>
</feature>
<evidence type="ECO:0000256" key="8">
    <source>
        <dbReference type="PROSITE-ProRule" id="PRU10141"/>
    </source>
</evidence>
<dbReference type="CDD" id="cd14014">
    <property type="entry name" value="STKc_PknB_like"/>
    <property type="match status" value="1"/>
</dbReference>
<dbReference type="PROSITE" id="PS00108">
    <property type="entry name" value="PROTEIN_KINASE_ST"/>
    <property type="match status" value="1"/>
</dbReference>
<keyword evidence="3 8" id="KW-0547">Nucleotide-binding</keyword>
<keyword evidence="10" id="KW-1133">Transmembrane helix</keyword>
<evidence type="ECO:0000259" key="11">
    <source>
        <dbReference type="PROSITE" id="PS50011"/>
    </source>
</evidence>
<feature type="domain" description="Protein kinase" evidence="11">
    <location>
        <begin position="10"/>
        <end position="268"/>
    </location>
</feature>
<dbReference type="EMBL" id="RAWB01000215">
    <property type="protein sequence ID" value="RKH56265.1"/>
    <property type="molecule type" value="Genomic_DNA"/>
</dbReference>
<dbReference type="Pfam" id="PF08308">
    <property type="entry name" value="PEGA"/>
    <property type="match status" value="1"/>
</dbReference>
<feature type="region of interest" description="Disordered" evidence="9">
    <location>
        <begin position="375"/>
        <end position="531"/>
    </location>
</feature>
<dbReference type="InterPro" id="IPR017441">
    <property type="entry name" value="Protein_kinase_ATP_BS"/>
</dbReference>
<evidence type="ECO:0000256" key="10">
    <source>
        <dbReference type="SAM" id="Phobius"/>
    </source>
</evidence>
<comment type="catalytic activity">
    <reaction evidence="7">
        <text>L-seryl-[protein] + ATP = O-phospho-L-seryl-[protein] + ADP + H(+)</text>
        <dbReference type="Rhea" id="RHEA:17989"/>
        <dbReference type="Rhea" id="RHEA-COMP:9863"/>
        <dbReference type="Rhea" id="RHEA-COMP:11604"/>
        <dbReference type="ChEBI" id="CHEBI:15378"/>
        <dbReference type="ChEBI" id="CHEBI:29999"/>
        <dbReference type="ChEBI" id="CHEBI:30616"/>
        <dbReference type="ChEBI" id="CHEBI:83421"/>
        <dbReference type="ChEBI" id="CHEBI:456216"/>
        <dbReference type="EC" id="2.7.11.1"/>
    </reaction>
</comment>
<accession>A0A3A8PRF4</accession>
<keyword evidence="4 12" id="KW-0418">Kinase</keyword>
<dbReference type="PANTHER" id="PTHR43289:SF6">
    <property type="entry name" value="SERINE_THREONINE-PROTEIN KINASE NEKL-3"/>
    <property type="match status" value="1"/>
</dbReference>
<gene>
    <name evidence="12" type="ORF">D7V93_20590</name>
</gene>
<dbReference type="AlphaFoldDB" id="A0A3A8PRF4"/>
<keyword evidence="1 12" id="KW-0723">Serine/threonine-protein kinase</keyword>
<evidence type="ECO:0000256" key="2">
    <source>
        <dbReference type="ARBA" id="ARBA00022679"/>
    </source>
</evidence>
<feature type="compositionally biased region" description="Low complexity" evidence="9">
    <location>
        <begin position="511"/>
        <end position="521"/>
    </location>
</feature>
<dbReference type="InterPro" id="IPR000719">
    <property type="entry name" value="Prot_kinase_dom"/>
</dbReference>
<dbReference type="SMART" id="SM00220">
    <property type="entry name" value="S_TKc"/>
    <property type="match status" value="1"/>
</dbReference>
<keyword evidence="2" id="KW-0808">Transferase</keyword>
<evidence type="ECO:0000256" key="6">
    <source>
        <dbReference type="ARBA" id="ARBA00047899"/>
    </source>
</evidence>
<evidence type="ECO:0000313" key="12">
    <source>
        <dbReference type="EMBL" id="RKH56265.1"/>
    </source>
</evidence>
<dbReference type="GO" id="GO:0005524">
    <property type="term" value="F:ATP binding"/>
    <property type="evidence" value="ECO:0007669"/>
    <property type="project" value="UniProtKB-UniRule"/>
</dbReference>
<dbReference type="GO" id="GO:0004674">
    <property type="term" value="F:protein serine/threonine kinase activity"/>
    <property type="evidence" value="ECO:0007669"/>
    <property type="project" value="UniProtKB-KW"/>
</dbReference>
<feature type="transmembrane region" description="Helical" evidence="10">
    <location>
        <begin position="350"/>
        <end position="370"/>
    </location>
</feature>
<dbReference type="PANTHER" id="PTHR43289">
    <property type="entry name" value="MITOGEN-ACTIVATED PROTEIN KINASE KINASE KINASE 20-RELATED"/>
    <property type="match status" value="1"/>
</dbReference>
<keyword evidence="10" id="KW-0812">Transmembrane</keyword>
<keyword evidence="13" id="KW-1185">Reference proteome</keyword>
<feature type="binding site" evidence="8">
    <location>
        <position position="39"/>
    </location>
    <ligand>
        <name>ATP</name>
        <dbReference type="ChEBI" id="CHEBI:30616"/>
    </ligand>
</feature>
<name>A0A3A8PRF4_9BACT</name>
<comment type="catalytic activity">
    <reaction evidence="6">
        <text>L-threonyl-[protein] + ATP = O-phospho-L-threonyl-[protein] + ADP + H(+)</text>
        <dbReference type="Rhea" id="RHEA:46608"/>
        <dbReference type="Rhea" id="RHEA-COMP:11060"/>
        <dbReference type="Rhea" id="RHEA-COMP:11605"/>
        <dbReference type="ChEBI" id="CHEBI:15378"/>
        <dbReference type="ChEBI" id="CHEBI:30013"/>
        <dbReference type="ChEBI" id="CHEBI:30616"/>
        <dbReference type="ChEBI" id="CHEBI:61977"/>
        <dbReference type="ChEBI" id="CHEBI:456216"/>
        <dbReference type="EC" id="2.7.11.1"/>
    </reaction>
</comment>
<dbReference type="InterPro" id="IPR008271">
    <property type="entry name" value="Ser/Thr_kinase_AS"/>
</dbReference>
<evidence type="ECO:0000313" key="13">
    <source>
        <dbReference type="Proteomes" id="UP000272888"/>
    </source>
</evidence>
<dbReference type="FunFam" id="3.30.200.20:FF:000035">
    <property type="entry name" value="Serine/threonine protein kinase Stk1"/>
    <property type="match status" value="1"/>
</dbReference>
<keyword evidence="10" id="KW-0472">Membrane</keyword>
<proteinExistence type="predicted"/>
<comment type="caution">
    <text evidence="12">The sequence shown here is derived from an EMBL/GenBank/DDBJ whole genome shotgun (WGS) entry which is preliminary data.</text>
</comment>
<feature type="compositionally biased region" description="Pro residues" evidence="9">
    <location>
        <begin position="476"/>
        <end position="490"/>
    </location>
</feature>
<evidence type="ECO:0000256" key="5">
    <source>
        <dbReference type="ARBA" id="ARBA00022840"/>
    </source>
</evidence>
<evidence type="ECO:0000256" key="7">
    <source>
        <dbReference type="ARBA" id="ARBA00048679"/>
    </source>
</evidence>
<sequence length="672" mass="70085">MTGELLAGRYQLEQELGRGGMATVFLARDVRLSRRVAVKVLHAGLEARFTERFRQEAEVVASLKHPNVLEVYDFGEDAVRGPFLVCEWVQGENLRELARRLAPVPPEAAALLGWELARALEAAHARGVVHRDVKPDNVLVARGGPLKLADFGIAALADQARLTSTGAVIGSLAYMAPERIDTGAWSPASDVYAVGVLLFELCAGTTPHAGEGSARLAVSVMTRDAPSLSAVVPGMPPVLGALVDRCLARDARDRPADGAELAACLEAVSRSLVGAPAEASRAFFLAPEASAARWREERFQRLLGEGRALLEAGQGAQAARCLNVALTLRPGAPEVLALLRTRPRSRRTKVFVGSAVLGALLAFLGVWGWSARRAPEGSTRAAPGSAVDPAHSRPGEDRSGAEDPPGAAVPRATVKATEPAAGLPDGTPFKATAPDAVGPLATTTVTDPGAGNPSKAMESDAAVPRAEENFASQAPTPRPGTPRRPSPTAPAPSRLKAGESTGPAPTPTEAPPSSSTASSPPAFDPGTGSNAQDAATLTVVTRPWAEVFVDGQSRGYTPRLREVRVSPGTHRLRFDNPLCEPVEEVLQVAAGETVSRDVSLRVRDAEVTIVAPASARIFVDGVEVGVAPLRGPVKLAHGGHVLSARGPGGNVLRQTVEAVAGTRTTVVLEAPQ</sequence>
<feature type="compositionally biased region" description="Basic and acidic residues" evidence="9">
    <location>
        <begin position="390"/>
        <end position="401"/>
    </location>
</feature>
<keyword evidence="5 8" id="KW-0067">ATP-binding</keyword>
<dbReference type="RefSeq" id="WP_120645036.1">
    <property type="nucleotide sequence ID" value="NZ_RAWB01000215.1"/>
</dbReference>
<evidence type="ECO:0000256" key="4">
    <source>
        <dbReference type="ARBA" id="ARBA00022777"/>
    </source>
</evidence>
<reference evidence="13" key="1">
    <citation type="submission" date="2018-09" db="EMBL/GenBank/DDBJ databases">
        <authorList>
            <person name="Livingstone P.G."/>
            <person name="Whitworth D.E."/>
        </authorList>
    </citation>
    <scope>NUCLEOTIDE SEQUENCE [LARGE SCALE GENOMIC DNA]</scope>
    <source>
        <strain evidence="13">CA051B</strain>
    </source>
</reference>
<protein>
    <submittedName>
        <fullName evidence="12">Serine/threonine protein kinase</fullName>
    </submittedName>
</protein>
<dbReference type="Proteomes" id="UP000272888">
    <property type="component" value="Unassembled WGS sequence"/>
</dbReference>
<dbReference type="SUPFAM" id="SSF56112">
    <property type="entry name" value="Protein kinase-like (PK-like)"/>
    <property type="match status" value="1"/>
</dbReference>
<dbReference type="InterPro" id="IPR013229">
    <property type="entry name" value="PEGA"/>
</dbReference>
<dbReference type="PROSITE" id="PS00107">
    <property type="entry name" value="PROTEIN_KINASE_ATP"/>
    <property type="match status" value="1"/>
</dbReference>
<dbReference type="Gene3D" id="3.30.200.20">
    <property type="entry name" value="Phosphorylase Kinase, domain 1"/>
    <property type="match status" value="1"/>
</dbReference>